<evidence type="ECO:0000256" key="6">
    <source>
        <dbReference type="ARBA" id="ARBA00023180"/>
    </source>
</evidence>
<dbReference type="InterPro" id="IPR050726">
    <property type="entry name" value="mGluR"/>
</dbReference>
<dbReference type="Gene3D" id="3.40.50.2300">
    <property type="match status" value="1"/>
</dbReference>
<dbReference type="WBParaSite" id="PSAMB.scaffold10861size3778.g33671.t1">
    <property type="protein sequence ID" value="PSAMB.scaffold10861size3778.g33671.t1"/>
    <property type="gene ID" value="PSAMB.scaffold10861size3778.g33671"/>
</dbReference>
<name>A0A914ULZ8_9BILA</name>
<dbReference type="InterPro" id="IPR028082">
    <property type="entry name" value="Peripla_BP_I"/>
</dbReference>
<feature type="domain" description="Receptor ligand binding region" evidence="7">
    <location>
        <begin position="46"/>
        <end position="240"/>
    </location>
</feature>
<comment type="subcellular location">
    <subcellularLocation>
        <location evidence="1">Membrane</location>
        <topology evidence="1">Multi-pass membrane protein</topology>
    </subcellularLocation>
</comment>
<keyword evidence="3" id="KW-1133">Transmembrane helix</keyword>
<dbReference type="GO" id="GO:0004930">
    <property type="term" value="F:G protein-coupled receptor activity"/>
    <property type="evidence" value="ECO:0007669"/>
    <property type="project" value="InterPro"/>
</dbReference>
<dbReference type="Proteomes" id="UP000887566">
    <property type="component" value="Unplaced"/>
</dbReference>
<organism evidence="8 9">
    <name type="scientific">Plectus sambesii</name>
    <dbReference type="NCBI Taxonomy" id="2011161"/>
    <lineage>
        <taxon>Eukaryota</taxon>
        <taxon>Metazoa</taxon>
        <taxon>Ecdysozoa</taxon>
        <taxon>Nematoda</taxon>
        <taxon>Chromadorea</taxon>
        <taxon>Plectida</taxon>
        <taxon>Plectina</taxon>
        <taxon>Plectoidea</taxon>
        <taxon>Plectidae</taxon>
        <taxon>Plectus</taxon>
    </lineage>
</organism>
<dbReference type="PANTHER" id="PTHR24060">
    <property type="entry name" value="METABOTROPIC GLUTAMATE RECEPTOR"/>
    <property type="match status" value="1"/>
</dbReference>
<keyword evidence="4" id="KW-0472">Membrane</keyword>
<reference evidence="9" key="1">
    <citation type="submission" date="2022-11" db="UniProtKB">
        <authorList>
            <consortium name="WormBaseParasite"/>
        </authorList>
    </citation>
    <scope>IDENTIFICATION</scope>
</reference>
<proteinExistence type="predicted"/>
<evidence type="ECO:0000259" key="7">
    <source>
        <dbReference type="Pfam" id="PF01094"/>
    </source>
</evidence>
<dbReference type="PRINTS" id="PR00248">
    <property type="entry name" value="GPCRMGR"/>
</dbReference>
<keyword evidence="5" id="KW-0675">Receptor</keyword>
<evidence type="ECO:0000256" key="4">
    <source>
        <dbReference type="ARBA" id="ARBA00023136"/>
    </source>
</evidence>
<dbReference type="SUPFAM" id="SSF53822">
    <property type="entry name" value="Periplasmic binding protein-like I"/>
    <property type="match status" value="1"/>
</dbReference>
<keyword evidence="2" id="KW-0812">Transmembrane</keyword>
<protein>
    <submittedName>
        <fullName evidence="9">Receptor ligand binding region domain-containing protein</fullName>
    </submittedName>
</protein>
<dbReference type="Pfam" id="PF01094">
    <property type="entry name" value="ANF_receptor"/>
    <property type="match status" value="1"/>
</dbReference>
<dbReference type="InterPro" id="IPR001828">
    <property type="entry name" value="ANF_lig-bd_rcpt"/>
</dbReference>
<dbReference type="AlphaFoldDB" id="A0A914ULZ8"/>
<accession>A0A914ULZ8</accession>
<keyword evidence="8" id="KW-1185">Reference proteome</keyword>
<evidence type="ECO:0000256" key="2">
    <source>
        <dbReference type="ARBA" id="ARBA00022692"/>
    </source>
</evidence>
<evidence type="ECO:0000313" key="9">
    <source>
        <dbReference type="WBParaSite" id="PSAMB.scaffold10861size3778.g33671.t1"/>
    </source>
</evidence>
<evidence type="ECO:0000256" key="3">
    <source>
        <dbReference type="ARBA" id="ARBA00022989"/>
    </source>
</evidence>
<evidence type="ECO:0000313" key="8">
    <source>
        <dbReference type="Proteomes" id="UP000887566"/>
    </source>
</evidence>
<dbReference type="InterPro" id="IPR000337">
    <property type="entry name" value="GPCR_3"/>
</dbReference>
<dbReference type="GO" id="GO:0016020">
    <property type="term" value="C:membrane"/>
    <property type="evidence" value="ECO:0007669"/>
    <property type="project" value="UniProtKB-SubCell"/>
</dbReference>
<evidence type="ECO:0000256" key="1">
    <source>
        <dbReference type="ARBA" id="ARBA00004141"/>
    </source>
</evidence>
<evidence type="ECO:0000256" key="5">
    <source>
        <dbReference type="ARBA" id="ARBA00023170"/>
    </source>
</evidence>
<keyword evidence="6" id="KW-0325">Glycoprotein</keyword>
<sequence length="241" mass="26289">MGTKSMVRQIKIDGDLILGGLFPVHAKGLGSKPCGQLWEGRGLHRVEAMLFALDKINNDDTILPGIKLGALILDSCSTPAFALNQSLDFVRDMIGTMDADQYVCQDGSNPSALDTGSQPVVGVIGGSYSSVSVQVANLLRLFHIVQISPASTNADLSDKTRFEYFARTVPSDNFQARAMVDICASFNWTYVSLVYSAEEYGELAADTFKKEARKQNLCIATEEKIAKREAIPESIENLMKK</sequence>